<evidence type="ECO:0000256" key="1">
    <source>
        <dbReference type="ARBA" id="ARBA00004141"/>
    </source>
</evidence>
<dbReference type="SUPFAM" id="SSF56176">
    <property type="entry name" value="FAD-binding/transporter-associated domain-like"/>
    <property type="match status" value="1"/>
</dbReference>
<dbReference type="Gene3D" id="3.10.580.10">
    <property type="entry name" value="CBS-domain"/>
    <property type="match status" value="1"/>
</dbReference>
<name>G5GJI4_9FIRM</name>
<evidence type="ECO:0000256" key="2">
    <source>
        <dbReference type="ARBA" id="ARBA00006337"/>
    </source>
</evidence>
<dbReference type="EMBL" id="ACZL01000029">
    <property type="protein sequence ID" value="EHI55104.1"/>
    <property type="molecule type" value="Genomic_DNA"/>
</dbReference>
<dbReference type="Pfam" id="PF03471">
    <property type="entry name" value="CorC_HlyC"/>
    <property type="match status" value="1"/>
</dbReference>
<dbReference type="RefSeq" id="WP_005541502.1">
    <property type="nucleotide sequence ID" value="NZ_JH378835.1"/>
</dbReference>
<comment type="subcellular location">
    <subcellularLocation>
        <location evidence="1">Membrane</location>
        <topology evidence="1">Multi-pass membrane protein</topology>
    </subcellularLocation>
</comment>
<dbReference type="AlphaFoldDB" id="G5GJI4"/>
<keyword evidence="3 9" id="KW-0812">Transmembrane</keyword>
<feature type="domain" description="CBS" evidence="11">
    <location>
        <begin position="271"/>
        <end position="328"/>
    </location>
</feature>
<evidence type="ECO:0000313" key="13">
    <source>
        <dbReference type="EMBL" id="EHI55104.1"/>
    </source>
</evidence>
<dbReference type="PROSITE" id="PS51846">
    <property type="entry name" value="CNNM"/>
    <property type="match status" value="1"/>
</dbReference>
<feature type="transmembrane region" description="Helical" evidence="10">
    <location>
        <begin position="62"/>
        <end position="85"/>
    </location>
</feature>
<dbReference type="PROSITE" id="PS51371">
    <property type="entry name" value="CBS"/>
    <property type="match status" value="2"/>
</dbReference>
<dbReference type="InterPro" id="IPR036318">
    <property type="entry name" value="FAD-bd_PCMH-like_sf"/>
</dbReference>
<evidence type="ECO:0008006" key="15">
    <source>
        <dbReference type="Google" id="ProtNLM"/>
    </source>
</evidence>
<dbReference type="InterPro" id="IPR002550">
    <property type="entry name" value="CNNM"/>
</dbReference>
<feature type="domain" description="CNNM transmembrane" evidence="12">
    <location>
        <begin position="1"/>
        <end position="189"/>
    </location>
</feature>
<dbReference type="HOGENOM" id="CLU_015237_4_1_9"/>
<evidence type="ECO:0000256" key="3">
    <source>
        <dbReference type="ARBA" id="ARBA00022692"/>
    </source>
</evidence>
<reference evidence="13 14" key="1">
    <citation type="submission" date="2011-08" db="EMBL/GenBank/DDBJ databases">
        <title>The Genome Sequence of Johnsonella ignava ATCC 51276.</title>
        <authorList>
            <consortium name="The Broad Institute Genome Sequencing Platform"/>
            <person name="Earl A."/>
            <person name="Ward D."/>
            <person name="Feldgarden M."/>
            <person name="Gevers D."/>
            <person name="Izard J."/>
            <person name="Blanton J.M."/>
            <person name="Baranova O.V."/>
            <person name="Dewhirst F.E."/>
            <person name="Young S.K."/>
            <person name="Zeng Q."/>
            <person name="Gargeya S."/>
            <person name="Fitzgerald M."/>
            <person name="Haas B."/>
            <person name="Abouelleil A."/>
            <person name="Alvarado L."/>
            <person name="Arachchi H.M."/>
            <person name="Berlin A."/>
            <person name="Brown A."/>
            <person name="Chapman S.B."/>
            <person name="Chen Z."/>
            <person name="Dunbar C."/>
            <person name="Freedman E."/>
            <person name="Gearin G."/>
            <person name="Gellesch M."/>
            <person name="Goldberg J."/>
            <person name="Griggs A."/>
            <person name="Gujja S."/>
            <person name="Heiman D."/>
            <person name="Howarth C."/>
            <person name="Larson L."/>
            <person name="Lui A."/>
            <person name="MacDonald P.J.P."/>
            <person name="Montmayeur A."/>
            <person name="Murphy C."/>
            <person name="Neiman D."/>
            <person name="Pearson M."/>
            <person name="Priest M."/>
            <person name="Roberts A."/>
            <person name="Saif S."/>
            <person name="Shea T."/>
            <person name="Shenoy N."/>
            <person name="Sisk P."/>
            <person name="Stolte C."/>
            <person name="Sykes S."/>
            <person name="Wortman J."/>
            <person name="Nusbaum C."/>
            <person name="Birren B."/>
        </authorList>
    </citation>
    <scope>NUCLEOTIDE SEQUENCE [LARGE SCALE GENOMIC DNA]</scope>
    <source>
        <strain evidence="13 14">ATCC 51276</strain>
    </source>
</reference>
<dbReference type="FunFam" id="3.10.580.10:FF:000002">
    <property type="entry name" value="Magnesium/cobalt efflux protein CorC"/>
    <property type="match status" value="1"/>
</dbReference>
<dbReference type="InterPro" id="IPR005170">
    <property type="entry name" value="Transptr-assoc_dom"/>
</dbReference>
<dbReference type="SUPFAM" id="SSF54631">
    <property type="entry name" value="CBS-domain pair"/>
    <property type="match status" value="1"/>
</dbReference>
<gene>
    <name evidence="13" type="ORF">HMPREF9333_01724</name>
</gene>
<feature type="transmembrane region" description="Helical" evidence="10">
    <location>
        <begin position="91"/>
        <end position="110"/>
    </location>
</feature>
<dbReference type="SMART" id="SM01091">
    <property type="entry name" value="CorC_HlyC"/>
    <property type="match status" value="1"/>
</dbReference>
<dbReference type="STRING" id="679200.HMPREF9333_01724"/>
<feature type="domain" description="CBS" evidence="11">
    <location>
        <begin position="208"/>
        <end position="268"/>
    </location>
</feature>
<dbReference type="GO" id="GO:0005886">
    <property type="term" value="C:plasma membrane"/>
    <property type="evidence" value="ECO:0007669"/>
    <property type="project" value="TreeGrafter"/>
</dbReference>
<evidence type="ECO:0000256" key="4">
    <source>
        <dbReference type="ARBA" id="ARBA00022737"/>
    </source>
</evidence>
<dbReference type="PANTHER" id="PTHR22777">
    <property type="entry name" value="HEMOLYSIN-RELATED"/>
    <property type="match status" value="1"/>
</dbReference>
<dbReference type="InterPro" id="IPR046342">
    <property type="entry name" value="CBS_dom_sf"/>
</dbReference>
<dbReference type="Pfam" id="PF01595">
    <property type="entry name" value="CNNM"/>
    <property type="match status" value="1"/>
</dbReference>
<protein>
    <recommendedName>
        <fullName evidence="15">Hemolysin</fullName>
    </recommendedName>
</protein>
<evidence type="ECO:0000256" key="6">
    <source>
        <dbReference type="ARBA" id="ARBA00023122"/>
    </source>
</evidence>
<dbReference type="GO" id="GO:0050660">
    <property type="term" value="F:flavin adenine dinucleotide binding"/>
    <property type="evidence" value="ECO:0007669"/>
    <property type="project" value="InterPro"/>
</dbReference>
<proteinExistence type="inferred from homology"/>
<evidence type="ECO:0000256" key="5">
    <source>
        <dbReference type="ARBA" id="ARBA00022989"/>
    </source>
</evidence>
<evidence type="ECO:0000259" key="11">
    <source>
        <dbReference type="PROSITE" id="PS51371"/>
    </source>
</evidence>
<feature type="transmembrane region" description="Helical" evidence="10">
    <location>
        <begin position="122"/>
        <end position="145"/>
    </location>
</feature>
<comment type="caution">
    <text evidence="13">The sequence shown here is derived from an EMBL/GenBank/DDBJ whole genome shotgun (WGS) entry which is preliminary data.</text>
</comment>
<dbReference type="Proteomes" id="UP000003011">
    <property type="component" value="Unassembled WGS sequence"/>
</dbReference>
<evidence type="ECO:0000256" key="8">
    <source>
        <dbReference type="PROSITE-ProRule" id="PRU00703"/>
    </source>
</evidence>
<dbReference type="Gene3D" id="3.30.465.10">
    <property type="match status" value="1"/>
</dbReference>
<dbReference type="InterPro" id="IPR016169">
    <property type="entry name" value="FAD-bd_PCMH_sub2"/>
</dbReference>
<accession>G5GJI4</accession>
<keyword evidence="14" id="KW-1185">Reference proteome</keyword>
<dbReference type="PANTHER" id="PTHR22777:SF17">
    <property type="entry name" value="UPF0053 PROTEIN SLL0260"/>
    <property type="match status" value="1"/>
</dbReference>
<dbReference type="PATRIC" id="fig|679200.3.peg.1821"/>
<keyword evidence="7 9" id="KW-0472">Membrane</keyword>
<keyword evidence="6 8" id="KW-0129">CBS domain</keyword>
<organism evidence="13 14">
    <name type="scientific">Johnsonella ignava ATCC 51276</name>
    <dbReference type="NCBI Taxonomy" id="679200"/>
    <lineage>
        <taxon>Bacteria</taxon>
        <taxon>Bacillati</taxon>
        <taxon>Bacillota</taxon>
        <taxon>Clostridia</taxon>
        <taxon>Lachnospirales</taxon>
        <taxon>Lachnospiraceae</taxon>
        <taxon>Johnsonella</taxon>
    </lineage>
</organism>
<dbReference type="InterPro" id="IPR000644">
    <property type="entry name" value="CBS_dom"/>
</dbReference>
<sequence>MDNHTIWHIVILIILLGLSGFFSSAETAFTSSNHIKLRTLASKGNTNAVLVLKIMKKPEKMLSAVLIGNNIVNLSASALLTAITIKLFGNASIGAATGILTFLVLIFGEIAPKSFATKNAEVLVLIYAAPVYGLIFVLTPVIAAVNIAASAVLKAFGIDVKKNNEAMTEDELRTIVNVSHEEGVIENEERNIINNVFDFAGVLAKDVMVQRIDMVFIDINAGYDEIIEIYRQERYTRLPVYEGSTDNVVGIINIKDLLLYDKSEDFYIKDYMRKPLFTYEYKKLSELLLQMKKSYSNLAVVLDEYGITAGMVTMEDILEEIVGEIRDEYDTDEEDSFKKLGEGIYMLDGFVKLDEINERLGTNLCLDDYESIGGFVMGQLEHIPKVREGIKVGDVSLTVEKMDKARVDKVRLELLNKTQKL</sequence>
<comment type="similarity">
    <text evidence="2">Belongs to the UPF0053 family.</text>
</comment>
<dbReference type="CDD" id="cd04590">
    <property type="entry name" value="CBS_pair_CorC_HlyC_assoc"/>
    <property type="match status" value="1"/>
</dbReference>
<evidence type="ECO:0000259" key="12">
    <source>
        <dbReference type="PROSITE" id="PS51846"/>
    </source>
</evidence>
<evidence type="ECO:0000256" key="7">
    <source>
        <dbReference type="ARBA" id="ARBA00023136"/>
    </source>
</evidence>
<dbReference type="eggNOG" id="COG1253">
    <property type="taxonomic scope" value="Bacteria"/>
</dbReference>
<dbReference type="Pfam" id="PF00571">
    <property type="entry name" value="CBS"/>
    <property type="match status" value="2"/>
</dbReference>
<evidence type="ECO:0000313" key="14">
    <source>
        <dbReference type="Proteomes" id="UP000003011"/>
    </source>
</evidence>
<keyword evidence="5 9" id="KW-1133">Transmembrane helix</keyword>
<dbReference type="InterPro" id="IPR044751">
    <property type="entry name" value="Ion_transp-like_CBS"/>
</dbReference>
<feature type="transmembrane region" description="Helical" evidence="10">
    <location>
        <begin position="6"/>
        <end position="29"/>
    </location>
</feature>
<evidence type="ECO:0000256" key="9">
    <source>
        <dbReference type="PROSITE-ProRule" id="PRU01193"/>
    </source>
</evidence>
<dbReference type="OrthoDB" id="9798188at2"/>
<evidence type="ECO:0000256" key="10">
    <source>
        <dbReference type="SAM" id="Phobius"/>
    </source>
</evidence>
<keyword evidence="4" id="KW-0677">Repeat</keyword>